<feature type="signal peptide" evidence="2">
    <location>
        <begin position="1"/>
        <end position="18"/>
    </location>
</feature>
<dbReference type="InterPro" id="IPR025232">
    <property type="entry name" value="DUF4174"/>
</dbReference>
<reference evidence="4 5" key="1">
    <citation type="journal article" date="2021" name="Arch. Microbiol.">
        <title>Harenicola maris gen. nov., sp. nov. isolated from the Sea of Japan shallow sediments.</title>
        <authorList>
            <person name="Romanenko L.A."/>
            <person name="Kurilenko V.V."/>
            <person name="Chernysheva N.Y."/>
            <person name="Tekutyeva L.A."/>
            <person name="Velansky P.V."/>
            <person name="Svetashev V.I."/>
            <person name="Isaeva M.P."/>
        </authorList>
    </citation>
    <scope>NUCLEOTIDE SEQUENCE [LARGE SCALE GENOMIC DNA]</scope>
    <source>
        <strain evidence="4 5">KMM 3653</strain>
    </source>
</reference>
<dbReference type="Proteomes" id="UP001315686">
    <property type="component" value="Unassembled WGS sequence"/>
</dbReference>
<evidence type="ECO:0000256" key="2">
    <source>
        <dbReference type="SAM" id="SignalP"/>
    </source>
</evidence>
<keyword evidence="5" id="KW-1185">Reference proteome</keyword>
<comment type="caution">
    <text evidence="4">The sequence shown here is derived from an EMBL/GenBank/DDBJ whole genome shotgun (WGS) entry which is preliminary data.</text>
</comment>
<evidence type="ECO:0000313" key="5">
    <source>
        <dbReference type="Proteomes" id="UP001315686"/>
    </source>
</evidence>
<evidence type="ECO:0000259" key="3">
    <source>
        <dbReference type="Pfam" id="PF13778"/>
    </source>
</evidence>
<name>A0AAP2G678_9RHOB</name>
<evidence type="ECO:0000313" key="4">
    <source>
        <dbReference type="EMBL" id="MBT0956021.1"/>
    </source>
</evidence>
<evidence type="ECO:0000256" key="1">
    <source>
        <dbReference type="ARBA" id="ARBA00022729"/>
    </source>
</evidence>
<feature type="domain" description="DUF4174" evidence="3">
    <location>
        <begin position="48"/>
        <end position="149"/>
    </location>
</feature>
<dbReference type="RefSeq" id="WP_327792238.1">
    <property type="nucleotide sequence ID" value="NZ_JADQAZ010000001.1"/>
</dbReference>
<organism evidence="4 5">
    <name type="scientific">Harenicola maris</name>
    <dbReference type="NCBI Taxonomy" id="2841044"/>
    <lineage>
        <taxon>Bacteria</taxon>
        <taxon>Pseudomonadati</taxon>
        <taxon>Pseudomonadota</taxon>
        <taxon>Alphaproteobacteria</taxon>
        <taxon>Rhodobacterales</taxon>
        <taxon>Paracoccaceae</taxon>
        <taxon>Harenicola</taxon>
    </lineage>
</organism>
<keyword evidence="1 2" id="KW-0732">Signal</keyword>
<dbReference type="AlphaFoldDB" id="A0AAP2G678"/>
<dbReference type="EMBL" id="JADQAZ010000001">
    <property type="protein sequence ID" value="MBT0956021.1"/>
    <property type="molecule type" value="Genomic_DNA"/>
</dbReference>
<protein>
    <submittedName>
        <fullName evidence="4">DUF4174 domain-containing protein</fullName>
    </submittedName>
</protein>
<accession>A0AAP2G678</accession>
<dbReference type="Pfam" id="PF13778">
    <property type="entry name" value="DUF4174"/>
    <property type="match status" value="1"/>
</dbReference>
<proteinExistence type="predicted"/>
<sequence length="154" mass="16847">MKTVLALTLALIASPLTAQEAAPAAQIPPPPPPQTGVEVIDAALIPDLGDLIWSKRLVVVFADRPTDPRFRQQMELLLDEPAELARRDVLVITDTDPAAKSAARTALRPRDFSLVLVGKDGRVALRKPAPWHVRELTRSIDKMPLRIEEIKNGG</sequence>
<gene>
    <name evidence="4" type="ORF">IV417_01360</name>
</gene>
<feature type="chain" id="PRO_5043025146" evidence="2">
    <location>
        <begin position="19"/>
        <end position="154"/>
    </location>
</feature>